<reference evidence="6" key="2">
    <citation type="submission" date="2025-08" db="UniProtKB">
        <authorList>
            <consortium name="Ensembl"/>
        </authorList>
    </citation>
    <scope>IDENTIFICATION</scope>
</reference>
<feature type="coiled-coil region" evidence="3">
    <location>
        <begin position="62"/>
        <end position="89"/>
    </location>
</feature>
<evidence type="ECO:0000256" key="2">
    <source>
        <dbReference type="ARBA" id="ARBA00023157"/>
    </source>
</evidence>
<keyword evidence="2" id="KW-1015">Disulfide bond</keyword>
<keyword evidence="4" id="KW-0472">Membrane</keyword>
<accession>A0A7N4V890</accession>
<keyword evidence="4" id="KW-1133">Transmembrane helix</keyword>
<evidence type="ECO:0000256" key="4">
    <source>
        <dbReference type="SAM" id="Phobius"/>
    </source>
</evidence>
<dbReference type="SUPFAM" id="SSF56436">
    <property type="entry name" value="C-type lectin-like"/>
    <property type="match status" value="1"/>
</dbReference>
<dbReference type="InterPro" id="IPR001304">
    <property type="entry name" value="C-type_lectin-like"/>
</dbReference>
<dbReference type="RefSeq" id="XP_023361965.1">
    <property type="nucleotide sequence ID" value="XM_023506197.2"/>
</dbReference>
<reference evidence="6 7" key="1">
    <citation type="journal article" date="2011" name="Proc. Natl. Acad. Sci. U.S.A.">
        <title>Genetic diversity and population structure of the endangered marsupial Sarcophilus harrisii (Tasmanian devil).</title>
        <authorList>
            <person name="Miller W."/>
            <person name="Hayes V.M."/>
            <person name="Ratan A."/>
            <person name="Petersen D.C."/>
            <person name="Wittekindt N.E."/>
            <person name="Miller J."/>
            <person name="Walenz B."/>
            <person name="Knight J."/>
            <person name="Qi J."/>
            <person name="Zhao F."/>
            <person name="Wang Q."/>
            <person name="Bedoya-Reina O.C."/>
            <person name="Katiyar N."/>
            <person name="Tomsho L.P."/>
            <person name="Kasson L.M."/>
            <person name="Hardie R.A."/>
            <person name="Woodbridge P."/>
            <person name="Tindall E.A."/>
            <person name="Bertelsen M.F."/>
            <person name="Dixon D."/>
            <person name="Pyecroft S."/>
            <person name="Helgen K.M."/>
            <person name="Lesk A.M."/>
            <person name="Pringle T.H."/>
            <person name="Patterson N."/>
            <person name="Zhang Y."/>
            <person name="Kreiss A."/>
            <person name="Woods G.M."/>
            <person name="Jones M.E."/>
            <person name="Schuster S.C."/>
        </authorList>
    </citation>
    <scope>NUCLEOTIDE SEQUENCE [LARGE SCALE GENOMIC DNA]</scope>
</reference>
<dbReference type="InterPro" id="IPR018378">
    <property type="entry name" value="C-type_lectin_CS"/>
</dbReference>
<dbReference type="GeneID" id="111721399"/>
<feature type="transmembrane region" description="Helical" evidence="4">
    <location>
        <begin position="34"/>
        <end position="56"/>
    </location>
</feature>
<organism evidence="6 7">
    <name type="scientific">Sarcophilus harrisii</name>
    <name type="common">Tasmanian devil</name>
    <name type="synonym">Sarcophilus laniarius</name>
    <dbReference type="NCBI Taxonomy" id="9305"/>
    <lineage>
        <taxon>Eukaryota</taxon>
        <taxon>Metazoa</taxon>
        <taxon>Chordata</taxon>
        <taxon>Craniata</taxon>
        <taxon>Vertebrata</taxon>
        <taxon>Euteleostomi</taxon>
        <taxon>Mammalia</taxon>
        <taxon>Metatheria</taxon>
        <taxon>Dasyuromorphia</taxon>
        <taxon>Dasyuridae</taxon>
        <taxon>Sarcophilus</taxon>
    </lineage>
</organism>
<evidence type="ECO:0000256" key="1">
    <source>
        <dbReference type="ARBA" id="ARBA00022734"/>
    </source>
</evidence>
<dbReference type="Gene3D" id="3.10.100.10">
    <property type="entry name" value="Mannose-Binding Protein A, subunit A"/>
    <property type="match status" value="1"/>
</dbReference>
<feature type="domain" description="C-type lectin" evidence="5">
    <location>
        <begin position="104"/>
        <end position="222"/>
    </location>
</feature>
<evidence type="ECO:0000313" key="7">
    <source>
        <dbReference type="Proteomes" id="UP000007648"/>
    </source>
</evidence>
<proteinExistence type="predicted"/>
<dbReference type="GeneTree" id="ENSGT01030000234575"/>
<dbReference type="GO" id="GO:0030246">
    <property type="term" value="F:carbohydrate binding"/>
    <property type="evidence" value="ECO:0007669"/>
    <property type="project" value="UniProtKB-KW"/>
</dbReference>
<keyword evidence="7" id="KW-1185">Reference proteome</keyword>
<reference evidence="6" key="3">
    <citation type="submission" date="2025-09" db="UniProtKB">
        <authorList>
            <consortium name="Ensembl"/>
        </authorList>
    </citation>
    <scope>IDENTIFICATION</scope>
</reference>
<name>A0A7N4V890_SARHA</name>
<dbReference type="Proteomes" id="UP000007648">
    <property type="component" value="Unassembled WGS sequence"/>
</dbReference>
<dbReference type="PROSITE" id="PS00615">
    <property type="entry name" value="C_TYPE_LECTIN_1"/>
    <property type="match status" value="1"/>
</dbReference>
<dbReference type="PANTHER" id="PTHR22803">
    <property type="entry name" value="MANNOSE, PHOSPHOLIPASE, LECTIN RECEPTOR RELATED"/>
    <property type="match status" value="1"/>
</dbReference>
<dbReference type="Pfam" id="PF00059">
    <property type="entry name" value="Lectin_C"/>
    <property type="match status" value="1"/>
</dbReference>
<dbReference type="SMART" id="SM00034">
    <property type="entry name" value="CLECT"/>
    <property type="match status" value="1"/>
</dbReference>
<dbReference type="InterPro" id="IPR016186">
    <property type="entry name" value="C-type_lectin-like/link_sf"/>
</dbReference>
<dbReference type="InterPro" id="IPR033989">
    <property type="entry name" value="CD209-like_CTLD"/>
</dbReference>
<dbReference type="InterPro" id="IPR050111">
    <property type="entry name" value="C-type_lectin/snaclec_domain"/>
</dbReference>
<sequence>MDFDATDSHADDQQFWPQGFFSKTRIRLSPGMHLIIHGVLILLSLILIISIGIVTAQCSQAKENMNLEIRMLKDSLEKINTTNNILKQKYGNFTKKFSKNWKIYNGSLYYFSCDIQSWDEAEKICVSQDSHLASVTSVGEQEFLYKTLKGERHWIGLNDKHTEDTWNWVDGTVYDAEKSKGFWMPGQPTNYQGKEDCVEMKMEALTSWNDENCELKYKFICESPLGFSLDF</sequence>
<dbReference type="CDD" id="cd03590">
    <property type="entry name" value="CLECT_DC-SIGN_like"/>
    <property type="match status" value="1"/>
</dbReference>
<dbReference type="KEGG" id="shr:111721399"/>
<keyword evidence="3" id="KW-0175">Coiled coil</keyword>
<gene>
    <name evidence="6" type="primary">LOC111721399</name>
</gene>
<evidence type="ECO:0000313" key="6">
    <source>
        <dbReference type="Ensembl" id="ENSSHAP00000046127.1"/>
    </source>
</evidence>
<dbReference type="AlphaFoldDB" id="A0A7N4V890"/>
<evidence type="ECO:0000259" key="5">
    <source>
        <dbReference type="PROSITE" id="PS50041"/>
    </source>
</evidence>
<dbReference type="InterPro" id="IPR016187">
    <property type="entry name" value="CTDL_fold"/>
</dbReference>
<evidence type="ECO:0000256" key="3">
    <source>
        <dbReference type="SAM" id="Coils"/>
    </source>
</evidence>
<dbReference type="OrthoDB" id="6133475at2759"/>
<dbReference type="Ensembl" id="ENSSHAT00000044674.1">
    <property type="protein sequence ID" value="ENSSHAP00000046127.1"/>
    <property type="gene ID" value="ENSSHAG00000022636.1"/>
</dbReference>
<dbReference type="InParanoid" id="A0A7N4V890"/>
<protein>
    <recommendedName>
        <fullName evidence="5">C-type lectin domain-containing protein</fullName>
    </recommendedName>
</protein>
<keyword evidence="4" id="KW-0812">Transmembrane</keyword>
<keyword evidence="1" id="KW-0430">Lectin</keyword>
<dbReference type="PROSITE" id="PS50041">
    <property type="entry name" value="C_TYPE_LECTIN_2"/>
    <property type="match status" value="1"/>
</dbReference>